<dbReference type="InterPro" id="IPR008971">
    <property type="entry name" value="HSP40/DnaJ_pept-bd"/>
</dbReference>
<evidence type="ECO:0000259" key="2">
    <source>
        <dbReference type="PROSITE" id="PS50076"/>
    </source>
</evidence>
<name>A0AAV1YFU9_LUPLU</name>
<dbReference type="GO" id="GO:0005829">
    <property type="term" value="C:cytosol"/>
    <property type="evidence" value="ECO:0007669"/>
    <property type="project" value="TreeGrafter"/>
</dbReference>
<dbReference type="CDD" id="cd10747">
    <property type="entry name" value="DnaJ_C"/>
    <property type="match status" value="1"/>
</dbReference>
<dbReference type="CDD" id="cd06257">
    <property type="entry name" value="DnaJ"/>
    <property type="match status" value="1"/>
</dbReference>
<proteinExistence type="predicted"/>
<dbReference type="InterPro" id="IPR001623">
    <property type="entry name" value="DnaJ_domain"/>
</dbReference>
<reference evidence="3 4" key="1">
    <citation type="submission" date="2024-03" db="EMBL/GenBank/DDBJ databases">
        <authorList>
            <person name="Martinez-Hernandez J."/>
        </authorList>
    </citation>
    <scope>NUCLEOTIDE SEQUENCE [LARGE SCALE GENOMIC DNA]</scope>
</reference>
<dbReference type="PANTHER" id="PTHR24078">
    <property type="entry name" value="DNAJ HOMOLOG SUBFAMILY C MEMBER"/>
    <property type="match status" value="1"/>
</dbReference>
<dbReference type="InterPro" id="IPR002939">
    <property type="entry name" value="DnaJ_C"/>
</dbReference>
<dbReference type="InterPro" id="IPR036869">
    <property type="entry name" value="J_dom_sf"/>
</dbReference>
<dbReference type="GO" id="GO:0006457">
    <property type="term" value="P:protein folding"/>
    <property type="evidence" value="ECO:0007669"/>
    <property type="project" value="InterPro"/>
</dbReference>
<dbReference type="PROSITE" id="PS00636">
    <property type="entry name" value="DNAJ_1"/>
    <property type="match status" value="1"/>
</dbReference>
<sequence length="345" mass="38548">MGVDYYKILQVGKNSTDEELKKAYRKLAMKWHPDKNPNNKKEAECKFKRISEAYDVLSDSHKRAIYDQYGEDGLKGQVPPHDAASSSGTTFYSTGDTPALFRFTPEFADDIFAEFFGHSSPFGGMGGMGRGGGARDGMRSRFPNGMFGADDRFEGIHVSQGVAPRKAAHIENKLRCSLEEIYKGITKKIKVTRDVADARGKTKVVKEILTINVKPGWKKGTKITFEEKGNKLRNVTPADLVFVVDEIPHDIFSRDGDDLIVTQKISLADALTDYTVNVTTLDGRNLTIPVSNVIHPDYEEVVAREGMPLPKDPMKKGNLRIKFDIKFPAQLSSDRKVEIKRVLDD</sequence>
<evidence type="ECO:0000313" key="4">
    <source>
        <dbReference type="Proteomes" id="UP001497480"/>
    </source>
</evidence>
<dbReference type="Pfam" id="PF01556">
    <property type="entry name" value="DnaJ_C"/>
    <property type="match status" value="1"/>
</dbReference>
<evidence type="ECO:0000256" key="1">
    <source>
        <dbReference type="ARBA" id="ARBA00023186"/>
    </source>
</evidence>
<protein>
    <recommendedName>
        <fullName evidence="2">J domain-containing protein</fullName>
    </recommendedName>
</protein>
<dbReference type="InterPro" id="IPR051339">
    <property type="entry name" value="DnaJ_subfamily_B"/>
</dbReference>
<dbReference type="InterPro" id="IPR018253">
    <property type="entry name" value="DnaJ_domain_CS"/>
</dbReference>
<dbReference type="AlphaFoldDB" id="A0AAV1YFU9"/>
<dbReference type="PANTHER" id="PTHR24078:SF529">
    <property type="entry name" value="HEAT-SHOCK PROTEIN DNAJ"/>
    <property type="match status" value="1"/>
</dbReference>
<dbReference type="Pfam" id="PF00226">
    <property type="entry name" value="DnaJ"/>
    <property type="match status" value="1"/>
</dbReference>
<keyword evidence="4" id="KW-1185">Reference proteome</keyword>
<dbReference type="SUPFAM" id="SSF49493">
    <property type="entry name" value="HSP40/DnaJ peptide-binding domain"/>
    <property type="match status" value="2"/>
</dbReference>
<dbReference type="SMART" id="SM00271">
    <property type="entry name" value="DnaJ"/>
    <property type="match status" value="1"/>
</dbReference>
<organism evidence="3 4">
    <name type="scientific">Lupinus luteus</name>
    <name type="common">European yellow lupine</name>
    <dbReference type="NCBI Taxonomy" id="3873"/>
    <lineage>
        <taxon>Eukaryota</taxon>
        <taxon>Viridiplantae</taxon>
        <taxon>Streptophyta</taxon>
        <taxon>Embryophyta</taxon>
        <taxon>Tracheophyta</taxon>
        <taxon>Spermatophyta</taxon>
        <taxon>Magnoliopsida</taxon>
        <taxon>eudicotyledons</taxon>
        <taxon>Gunneridae</taxon>
        <taxon>Pentapetalae</taxon>
        <taxon>rosids</taxon>
        <taxon>fabids</taxon>
        <taxon>Fabales</taxon>
        <taxon>Fabaceae</taxon>
        <taxon>Papilionoideae</taxon>
        <taxon>50 kb inversion clade</taxon>
        <taxon>genistoids sensu lato</taxon>
        <taxon>core genistoids</taxon>
        <taxon>Genisteae</taxon>
        <taxon>Lupinus</taxon>
    </lineage>
</organism>
<dbReference type="Gene3D" id="1.10.287.110">
    <property type="entry name" value="DnaJ domain"/>
    <property type="match status" value="1"/>
</dbReference>
<dbReference type="EMBL" id="CAXHTB010000024">
    <property type="protein sequence ID" value="CAL0332897.1"/>
    <property type="molecule type" value="Genomic_DNA"/>
</dbReference>
<dbReference type="Gene3D" id="2.60.260.20">
    <property type="entry name" value="Urease metallochaperone UreE, N-terminal domain"/>
    <property type="match status" value="2"/>
</dbReference>
<dbReference type="PROSITE" id="PS50076">
    <property type="entry name" value="DNAJ_2"/>
    <property type="match status" value="1"/>
</dbReference>
<comment type="caution">
    <text evidence="3">The sequence shown here is derived from an EMBL/GenBank/DDBJ whole genome shotgun (WGS) entry which is preliminary data.</text>
</comment>
<feature type="domain" description="J" evidence="2">
    <location>
        <begin position="4"/>
        <end position="70"/>
    </location>
</feature>
<dbReference type="GO" id="GO:0051082">
    <property type="term" value="F:unfolded protein binding"/>
    <property type="evidence" value="ECO:0007669"/>
    <property type="project" value="InterPro"/>
</dbReference>
<dbReference type="GO" id="GO:0051087">
    <property type="term" value="F:protein-folding chaperone binding"/>
    <property type="evidence" value="ECO:0007669"/>
    <property type="project" value="TreeGrafter"/>
</dbReference>
<dbReference type="SUPFAM" id="SSF46565">
    <property type="entry name" value="Chaperone J-domain"/>
    <property type="match status" value="1"/>
</dbReference>
<dbReference type="PRINTS" id="PR00625">
    <property type="entry name" value="JDOMAIN"/>
</dbReference>
<dbReference type="FunFam" id="2.60.260.20:FF:000006">
    <property type="entry name" value="DnaJ subfamily B member 13"/>
    <property type="match status" value="1"/>
</dbReference>
<evidence type="ECO:0000313" key="3">
    <source>
        <dbReference type="EMBL" id="CAL0332897.1"/>
    </source>
</evidence>
<dbReference type="FunFam" id="2.60.260.20:FF:000002">
    <property type="entry name" value="Dnaj homolog subfamily b member"/>
    <property type="match status" value="1"/>
</dbReference>
<accession>A0AAV1YFU9</accession>
<gene>
    <name evidence="3" type="ORF">LLUT_LOCUS33957</name>
</gene>
<keyword evidence="1" id="KW-0143">Chaperone</keyword>
<dbReference type="FunFam" id="1.10.287.110:FF:000020">
    <property type="entry name" value="DnaJ subfamily B member 13"/>
    <property type="match status" value="1"/>
</dbReference>
<dbReference type="Proteomes" id="UP001497480">
    <property type="component" value="Unassembled WGS sequence"/>
</dbReference>